<proteinExistence type="predicted"/>
<accession>A0AAV3PEL9</accession>
<evidence type="ECO:0000313" key="1">
    <source>
        <dbReference type="EMBL" id="GAA0149411.1"/>
    </source>
</evidence>
<sequence>MHCIYNGANYATWVRELRVVLKLHGTGSFGMTIDDKLETYIILRSLPERVSRYFMGNRRFKVDQALVEIHRTFTLDVDSGMIIGPSTAAILGSRRT</sequence>
<protein>
    <recommendedName>
        <fullName evidence="3">Retrotransposon Copia-like N-terminal domain-containing protein</fullName>
    </recommendedName>
</protein>
<dbReference type="EMBL" id="BAABME010017257">
    <property type="protein sequence ID" value="GAA0149411.1"/>
    <property type="molecule type" value="Genomic_DNA"/>
</dbReference>
<reference evidence="1 2" key="1">
    <citation type="submission" date="2024-01" db="EMBL/GenBank/DDBJ databases">
        <title>The complete chloroplast genome sequence of Lithospermum erythrorhizon: insights into the phylogenetic relationship among Boraginaceae species and the maternal lineages of purple gromwells.</title>
        <authorList>
            <person name="Okada T."/>
            <person name="Watanabe K."/>
        </authorList>
    </citation>
    <scope>NUCLEOTIDE SEQUENCE [LARGE SCALE GENOMIC DNA]</scope>
</reference>
<comment type="caution">
    <text evidence="1">The sequence shown here is derived from an EMBL/GenBank/DDBJ whole genome shotgun (WGS) entry which is preliminary data.</text>
</comment>
<evidence type="ECO:0008006" key="3">
    <source>
        <dbReference type="Google" id="ProtNLM"/>
    </source>
</evidence>
<evidence type="ECO:0000313" key="2">
    <source>
        <dbReference type="Proteomes" id="UP001454036"/>
    </source>
</evidence>
<dbReference type="Proteomes" id="UP001454036">
    <property type="component" value="Unassembled WGS sequence"/>
</dbReference>
<dbReference type="AlphaFoldDB" id="A0AAV3PEL9"/>
<name>A0AAV3PEL9_LITER</name>
<keyword evidence="2" id="KW-1185">Reference proteome</keyword>
<organism evidence="1 2">
    <name type="scientific">Lithospermum erythrorhizon</name>
    <name type="common">Purple gromwell</name>
    <name type="synonym">Lithospermum officinale var. erythrorhizon</name>
    <dbReference type="NCBI Taxonomy" id="34254"/>
    <lineage>
        <taxon>Eukaryota</taxon>
        <taxon>Viridiplantae</taxon>
        <taxon>Streptophyta</taxon>
        <taxon>Embryophyta</taxon>
        <taxon>Tracheophyta</taxon>
        <taxon>Spermatophyta</taxon>
        <taxon>Magnoliopsida</taxon>
        <taxon>eudicotyledons</taxon>
        <taxon>Gunneridae</taxon>
        <taxon>Pentapetalae</taxon>
        <taxon>asterids</taxon>
        <taxon>lamiids</taxon>
        <taxon>Boraginales</taxon>
        <taxon>Boraginaceae</taxon>
        <taxon>Boraginoideae</taxon>
        <taxon>Lithospermeae</taxon>
        <taxon>Lithospermum</taxon>
    </lineage>
</organism>
<gene>
    <name evidence="1" type="ORF">LIER_36928</name>
</gene>